<dbReference type="PANTHER" id="PTHR46285:SF7">
    <property type="entry name" value="OS06G0238900 PROTEIN"/>
    <property type="match status" value="1"/>
</dbReference>
<dbReference type="EMBL" id="CP136890">
    <property type="protein sequence ID" value="WOK92061.1"/>
    <property type="molecule type" value="Genomic_DNA"/>
</dbReference>
<evidence type="ECO:0000256" key="3">
    <source>
        <dbReference type="ARBA" id="ARBA00022692"/>
    </source>
</evidence>
<dbReference type="Proteomes" id="UP001327560">
    <property type="component" value="Chromosome 1"/>
</dbReference>
<evidence type="ECO:0000256" key="7">
    <source>
        <dbReference type="SAM" id="Phobius"/>
    </source>
</evidence>
<feature type="transmembrane region" description="Helical" evidence="7">
    <location>
        <begin position="40"/>
        <end position="61"/>
    </location>
</feature>
<reference evidence="9 10" key="1">
    <citation type="submission" date="2023-10" db="EMBL/GenBank/DDBJ databases">
        <title>Chromosome-scale genome assembly provides insights into flower coloration mechanisms of Canna indica.</title>
        <authorList>
            <person name="Li C."/>
        </authorList>
    </citation>
    <scope>NUCLEOTIDE SEQUENCE [LARGE SCALE GENOMIC DNA]</scope>
    <source>
        <tissue evidence="9">Flower</tissue>
    </source>
</reference>
<evidence type="ECO:0000313" key="9">
    <source>
        <dbReference type="EMBL" id="WOK92061.1"/>
    </source>
</evidence>
<comment type="similarity">
    <text evidence="2">Belongs to the TMEM45 family.</text>
</comment>
<sequence length="311" mass="33693">MAGFFSFSAAGLGLLFLATLECLNASSAPPFLPRPLLLRLRFLCALLLSSFSLLSSLVSSLSSPAADPLGSSLPLSSLAAVAPFLLYSFAGFLSFPSSSLLVAPFPPSLLDLLLLFSFGQEFLFFHLRCKDLDGVENRYFDLLLVPVLVCVVSTVLSIARPRSPTPRIVRAAGLALHGTWFIQMGFSFFTSLIAHGCSVHERSGTNYTIKCKTHEDYHRGRAIATLLFNCHLAFLVLAGTVFYRAVAEKTDNAPGYRPLSKEMQMADASPSNFTLDSDEEGEVAAEDRNGVEHHDDVVLPVADVENSNGTH</sequence>
<comment type="subcellular location">
    <subcellularLocation>
        <location evidence="1">Membrane</location>
        <topology evidence="1">Multi-pass membrane protein</topology>
    </subcellularLocation>
</comment>
<evidence type="ECO:0000256" key="5">
    <source>
        <dbReference type="ARBA" id="ARBA00023136"/>
    </source>
</evidence>
<organism evidence="9 10">
    <name type="scientific">Canna indica</name>
    <name type="common">Indian-shot</name>
    <dbReference type="NCBI Taxonomy" id="4628"/>
    <lineage>
        <taxon>Eukaryota</taxon>
        <taxon>Viridiplantae</taxon>
        <taxon>Streptophyta</taxon>
        <taxon>Embryophyta</taxon>
        <taxon>Tracheophyta</taxon>
        <taxon>Spermatophyta</taxon>
        <taxon>Magnoliopsida</taxon>
        <taxon>Liliopsida</taxon>
        <taxon>Zingiberales</taxon>
        <taxon>Cannaceae</taxon>
        <taxon>Canna</taxon>
    </lineage>
</organism>
<feature type="transmembrane region" description="Helical" evidence="7">
    <location>
        <begin position="220"/>
        <end position="243"/>
    </location>
</feature>
<gene>
    <name evidence="9" type="ORF">Cni_G00752</name>
</gene>
<dbReference type="AlphaFoldDB" id="A0AAQ3JLA5"/>
<keyword evidence="5 7" id="KW-0472">Membrane</keyword>
<keyword evidence="3 7" id="KW-0812">Transmembrane</keyword>
<evidence type="ECO:0000313" key="10">
    <source>
        <dbReference type="Proteomes" id="UP001327560"/>
    </source>
</evidence>
<keyword evidence="10" id="KW-1185">Reference proteome</keyword>
<feature type="signal peptide" evidence="8">
    <location>
        <begin position="1"/>
        <end position="25"/>
    </location>
</feature>
<feature type="transmembrane region" description="Helical" evidence="7">
    <location>
        <begin position="107"/>
        <end position="127"/>
    </location>
</feature>
<dbReference type="GO" id="GO:0016020">
    <property type="term" value="C:membrane"/>
    <property type="evidence" value="ECO:0007669"/>
    <property type="project" value="UniProtKB-SubCell"/>
</dbReference>
<dbReference type="PANTHER" id="PTHR46285">
    <property type="entry name" value="PROTEINASE INHIBITOR I4, SERPIN (DUF716)-RELATED"/>
    <property type="match status" value="1"/>
</dbReference>
<keyword evidence="8" id="KW-0732">Signal</keyword>
<evidence type="ECO:0000256" key="2">
    <source>
        <dbReference type="ARBA" id="ARBA00006948"/>
    </source>
</evidence>
<keyword evidence="4 7" id="KW-1133">Transmembrane helix</keyword>
<protein>
    <recommendedName>
        <fullName evidence="11">Transmembrane protein</fullName>
    </recommendedName>
</protein>
<feature type="transmembrane region" description="Helical" evidence="7">
    <location>
        <begin position="73"/>
        <end position="95"/>
    </location>
</feature>
<feature type="compositionally biased region" description="Basic and acidic residues" evidence="6">
    <location>
        <begin position="285"/>
        <end position="297"/>
    </location>
</feature>
<accession>A0AAQ3JLA5</accession>
<evidence type="ECO:0000256" key="1">
    <source>
        <dbReference type="ARBA" id="ARBA00004141"/>
    </source>
</evidence>
<feature type="transmembrane region" description="Helical" evidence="7">
    <location>
        <begin position="180"/>
        <end position="199"/>
    </location>
</feature>
<feature type="region of interest" description="Disordered" evidence="6">
    <location>
        <begin position="268"/>
        <end position="311"/>
    </location>
</feature>
<feature type="chain" id="PRO_5042865703" description="Transmembrane protein" evidence="8">
    <location>
        <begin position="26"/>
        <end position="311"/>
    </location>
</feature>
<dbReference type="Pfam" id="PF04819">
    <property type="entry name" value="DUF716"/>
    <property type="match status" value="1"/>
</dbReference>
<dbReference type="InterPro" id="IPR006904">
    <property type="entry name" value="DUF716"/>
</dbReference>
<feature type="transmembrane region" description="Helical" evidence="7">
    <location>
        <begin position="139"/>
        <end position="160"/>
    </location>
</feature>
<evidence type="ECO:0008006" key="11">
    <source>
        <dbReference type="Google" id="ProtNLM"/>
    </source>
</evidence>
<evidence type="ECO:0000256" key="4">
    <source>
        <dbReference type="ARBA" id="ARBA00022989"/>
    </source>
</evidence>
<proteinExistence type="inferred from homology"/>
<evidence type="ECO:0000256" key="6">
    <source>
        <dbReference type="SAM" id="MobiDB-lite"/>
    </source>
</evidence>
<evidence type="ECO:0000256" key="8">
    <source>
        <dbReference type="SAM" id="SignalP"/>
    </source>
</evidence>
<name>A0AAQ3JLA5_9LILI</name>